<dbReference type="Gene3D" id="1.10.150.170">
    <property type="entry name" value="Putative methyltransferase TM0872, insert domain"/>
    <property type="match status" value="1"/>
</dbReference>
<keyword evidence="5 6" id="KW-0949">S-adenosyl-L-methionine</keyword>
<feature type="binding site" evidence="6">
    <location>
        <begin position="37"/>
        <end position="39"/>
    </location>
    <ligand>
        <name>S-adenosyl-L-methionine</name>
        <dbReference type="ChEBI" id="CHEBI:59789"/>
    </ligand>
</feature>
<dbReference type="GO" id="GO:0070475">
    <property type="term" value="P:rRNA base methylation"/>
    <property type="evidence" value="ECO:0007669"/>
    <property type="project" value="UniProtKB-UniRule"/>
</dbReference>
<feature type="binding site" evidence="6">
    <location>
        <position position="54"/>
    </location>
    <ligand>
        <name>S-adenosyl-L-methionine</name>
        <dbReference type="ChEBI" id="CHEBI:59789"/>
    </ligand>
</feature>
<protein>
    <recommendedName>
        <fullName evidence="6">Ribosomal RNA small subunit methyltransferase H</fullName>
        <ecNumber evidence="6">2.1.1.199</ecNumber>
    </recommendedName>
    <alternativeName>
        <fullName evidence="6">16S rRNA m(4)C1402 methyltransferase</fullName>
    </alternativeName>
    <alternativeName>
        <fullName evidence="6">rRNA (cytosine-N(4)-)-methyltransferase RsmH</fullName>
    </alternativeName>
</protein>
<evidence type="ECO:0000313" key="7">
    <source>
        <dbReference type="EMBL" id="OGY09309.1"/>
    </source>
</evidence>
<evidence type="ECO:0000256" key="1">
    <source>
        <dbReference type="ARBA" id="ARBA00010396"/>
    </source>
</evidence>
<keyword evidence="2 6" id="KW-0698">rRNA processing</keyword>
<dbReference type="InterPro" id="IPR029063">
    <property type="entry name" value="SAM-dependent_MTases_sf"/>
</dbReference>
<dbReference type="GO" id="GO:0071424">
    <property type="term" value="F:rRNA (cytosine-N4-)-methyltransferase activity"/>
    <property type="evidence" value="ECO:0007669"/>
    <property type="project" value="UniProtKB-UniRule"/>
</dbReference>
<dbReference type="Proteomes" id="UP000177967">
    <property type="component" value="Unassembled WGS sequence"/>
</dbReference>
<accession>A0A1G1V1Q4</accession>
<dbReference type="EMBL" id="MHBW01000012">
    <property type="protein sequence ID" value="OGY09309.1"/>
    <property type="molecule type" value="Genomic_DNA"/>
</dbReference>
<sequence length="330" mass="36557">MNTDFCQEHKPVLLSEVIAFLNPGPGKRYIDATVGGGGHTCAILSRGGEVLGIDQDPYSIETAQRRLISCPGVFASRYRLVLANFSKIAQIAQEFGPPFVDGILFDLGFASFQIDDPSRGLSFLKDGPLDMRLDPSLGVTASDLVNSLPEKELARLFWEYGDEPNSRAIAKRIIAQRAKKPFSTTGELAEAVGGKHQRIHPATKVFQALRIAVNSEFENLKKGLGDARELLKPGGRIAVITFHSGEDRIVKETFKSWEKQGLVRIVTKKVVVPEEKEVEENPRARSGKLRVIEKVTLTASSRTRSGNYKDRFRVRHGMTLNNDQEPICKV</sequence>
<comment type="caution">
    <text evidence="7">The sequence shown here is derived from an EMBL/GenBank/DDBJ whole genome shotgun (WGS) entry which is preliminary data.</text>
</comment>
<comment type="subcellular location">
    <subcellularLocation>
        <location evidence="6">Cytoplasm</location>
    </subcellularLocation>
</comment>
<evidence type="ECO:0000256" key="4">
    <source>
        <dbReference type="ARBA" id="ARBA00022679"/>
    </source>
</evidence>
<reference evidence="7 8" key="1">
    <citation type="journal article" date="2016" name="Nat. Commun.">
        <title>Thousands of microbial genomes shed light on interconnected biogeochemical processes in an aquifer system.</title>
        <authorList>
            <person name="Anantharaman K."/>
            <person name="Brown C.T."/>
            <person name="Hug L.A."/>
            <person name="Sharon I."/>
            <person name="Castelle C.J."/>
            <person name="Probst A.J."/>
            <person name="Thomas B.C."/>
            <person name="Singh A."/>
            <person name="Wilkins M.J."/>
            <person name="Karaoz U."/>
            <person name="Brodie E.L."/>
            <person name="Williams K.H."/>
            <person name="Hubbard S.S."/>
            <person name="Banfield J.F."/>
        </authorList>
    </citation>
    <scope>NUCLEOTIDE SEQUENCE [LARGE SCALE GENOMIC DNA]</scope>
</reference>
<comment type="similarity">
    <text evidence="1 6">Belongs to the methyltransferase superfamily. RsmH family.</text>
</comment>
<dbReference type="PANTHER" id="PTHR11265">
    <property type="entry name" value="S-ADENOSYL-METHYLTRANSFERASE MRAW"/>
    <property type="match status" value="1"/>
</dbReference>
<dbReference type="NCBIfam" id="TIGR00006">
    <property type="entry name" value="16S rRNA (cytosine(1402)-N(4))-methyltransferase RsmH"/>
    <property type="match status" value="1"/>
</dbReference>
<dbReference type="EC" id="2.1.1.199" evidence="6"/>
<dbReference type="InterPro" id="IPR002903">
    <property type="entry name" value="RsmH"/>
</dbReference>
<gene>
    <name evidence="6" type="primary">rsmH</name>
    <name evidence="7" type="ORF">A2782_00245</name>
</gene>
<feature type="binding site" evidence="6">
    <location>
        <position position="85"/>
    </location>
    <ligand>
        <name>S-adenosyl-L-methionine</name>
        <dbReference type="ChEBI" id="CHEBI:59789"/>
    </ligand>
</feature>
<dbReference type="SUPFAM" id="SSF53335">
    <property type="entry name" value="S-adenosyl-L-methionine-dependent methyltransferases"/>
    <property type="match status" value="1"/>
</dbReference>
<dbReference type="HAMAP" id="MF_01007">
    <property type="entry name" value="16SrRNA_methyltr_H"/>
    <property type="match status" value="1"/>
</dbReference>
<keyword evidence="3 6" id="KW-0489">Methyltransferase</keyword>
<comment type="function">
    <text evidence="6">Specifically methylates the N4 position of cytidine in position 1402 (C1402) of 16S rRNA.</text>
</comment>
<dbReference type="SUPFAM" id="SSF81799">
    <property type="entry name" value="Putative methyltransferase TM0872, insert domain"/>
    <property type="match status" value="1"/>
</dbReference>
<dbReference type="AlphaFoldDB" id="A0A1G1V1Q4"/>
<evidence type="ECO:0000256" key="5">
    <source>
        <dbReference type="ARBA" id="ARBA00022691"/>
    </source>
</evidence>
<dbReference type="PIRSF" id="PIRSF004486">
    <property type="entry name" value="MraW"/>
    <property type="match status" value="1"/>
</dbReference>
<evidence type="ECO:0000256" key="3">
    <source>
        <dbReference type="ARBA" id="ARBA00022603"/>
    </source>
</evidence>
<evidence type="ECO:0000313" key="8">
    <source>
        <dbReference type="Proteomes" id="UP000177967"/>
    </source>
</evidence>
<evidence type="ECO:0000256" key="6">
    <source>
        <dbReference type="HAMAP-Rule" id="MF_01007"/>
    </source>
</evidence>
<evidence type="ECO:0000256" key="2">
    <source>
        <dbReference type="ARBA" id="ARBA00022552"/>
    </source>
</evidence>
<dbReference type="Gene3D" id="3.40.50.150">
    <property type="entry name" value="Vaccinia Virus protein VP39"/>
    <property type="match status" value="1"/>
</dbReference>
<proteinExistence type="inferred from homology"/>
<dbReference type="STRING" id="1797513.A2782_00245"/>
<dbReference type="Pfam" id="PF01795">
    <property type="entry name" value="Methyltransf_5"/>
    <property type="match status" value="1"/>
</dbReference>
<feature type="binding site" evidence="6">
    <location>
        <position position="106"/>
    </location>
    <ligand>
        <name>S-adenosyl-L-methionine</name>
        <dbReference type="ChEBI" id="CHEBI:59789"/>
    </ligand>
</feature>
<organism evidence="7 8">
    <name type="scientific">Candidatus Blackburnbacteria bacterium RIFCSPHIGHO2_01_FULL_43_15b</name>
    <dbReference type="NCBI Taxonomy" id="1797513"/>
    <lineage>
        <taxon>Bacteria</taxon>
        <taxon>Candidatus Blackburniibacteriota</taxon>
    </lineage>
</organism>
<comment type="catalytic activity">
    <reaction evidence="6">
        <text>cytidine(1402) in 16S rRNA + S-adenosyl-L-methionine = N(4)-methylcytidine(1402) in 16S rRNA + S-adenosyl-L-homocysteine + H(+)</text>
        <dbReference type="Rhea" id="RHEA:42928"/>
        <dbReference type="Rhea" id="RHEA-COMP:10286"/>
        <dbReference type="Rhea" id="RHEA-COMP:10287"/>
        <dbReference type="ChEBI" id="CHEBI:15378"/>
        <dbReference type="ChEBI" id="CHEBI:57856"/>
        <dbReference type="ChEBI" id="CHEBI:59789"/>
        <dbReference type="ChEBI" id="CHEBI:74506"/>
        <dbReference type="ChEBI" id="CHEBI:82748"/>
        <dbReference type="EC" id="2.1.1.199"/>
    </reaction>
</comment>
<keyword evidence="6" id="KW-0963">Cytoplasm</keyword>
<keyword evidence="4 6" id="KW-0808">Transferase</keyword>
<dbReference type="PANTHER" id="PTHR11265:SF0">
    <property type="entry name" value="12S RRNA N4-METHYLCYTIDINE METHYLTRANSFERASE"/>
    <property type="match status" value="1"/>
</dbReference>
<dbReference type="GO" id="GO:0005737">
    <property type="term" value="C:cytoplasm"/>
    <property type="evidence" value="ECO:0007669"/>
    <property type="project" value="UniProtKB-SubCell"/>
</dbReference>
<dbReference type="InterPro" id="IPR023397">
    <property type="entry name" value="SAM-dep_MeTrfase_MraW_recog"/>
</dbReference>
<name>A0A1G1V1Q4_9BACT</name>
<feature type="binding site" evidence="6">
    <location>
        <position position="113"/>
    </location>
    <ligand>
        <name>S-adenosyl-L-methionine</name>
        <dbReference type="ChEBI" id="CHEBI:59789"/>
    </ligand>
</feature>